<accession>A0AAD7NBU9</accession>
<feature type="transmembrane region" description="Helical" evidence="1">
    <location>
        <begin position="75"/>
        <end position="92"/>
    </location>
</feature>
<keyword evidence="1" id="KW-0472">Membrane</keyword>
<keyword evidence="3" id="KW-1185">Reference proteome</keyword>
<keyword evidence="1" id="KW-1133">Transmembrane helix</keyword>
<proteinExistence type="predicted"/>
<gene>
    <name evidence="2" type="ORF">DFH07DRAFT_959884</name>
</gene>
<dbReference type="EMBL" id="JARJLG010000068">
    <property type="protein sequence ID" value="KAJ7754182.1"/>
    <property type="molecule type" value="Genomic_DNA"/>
</dbReference>
<dbReference type="Proteomes" id="UP001215280">
    <property type="component" value="Unassembled WGS sequence"/>
</dbReference>
<dbReference type="AlphaFoldDB" id="A0AAD7NBU9"/>
<feature type="transmembrane region" description="Helical" evidence="1">
    <location>
        <begin position="104"/>
        <end position="124"/>
    </location>
</feature>
<feature type="transmembrane region" description="Helical" evidence="1">
    <location>
        <begin position="6"/>
        <end position="29"/>
    </location>
</feature>
<keyword evidence="1" id="KW-0812">Transmembrane</keyword>
<reference evidence="2" key="1">
    <citation type="submission" date="2023-03" db="EMBL/GenBank/DDBJ databases">
        <title>Massive genome expansion in bonnet fungi (Mycena s.s.) driven by repeated elements and novel gene families across ecological guilds.</title>
        <authorList>
            <consortium name="Lawrence Berkeley National Laboratory"/>
            <person name="Harder C.B."/>
            <person name="Miyauchi S."/>
            <person name="Viragh M."/>
            <person name="Kuo A."/>
            <person name="Thoen E."/>
            <person name="Andreopoulos B."/>
            <person name="Lu D."/>
            <person name="Skrede I."/>
            <person name="Drula E."/>
            <person name="Henrissat B."/>
            <person name="Morin E."/>
            <person name="Kohler A."/>
            <person name="Barry K."/>
            <person name="LaButti K."/>
            <person name="Morin E."/>
            <person name="Salamov A."/>
            <person name="Lipzen A."/>
            <person name="Mereny Z."/>
            <person name="Hegedus B."/>
            <person name="Baldrian P."/>
            <person name="Stursova M."/>
            <person name="Weitz H."/>
            <person name="Taylor A."/>
            <person name="Grigoriev I.V."/>
            <person name="Nagy L.G."/>
            <person name="Martin F."/>
            <person name="Kauserud H."/>
        </authorList>
    </citation>
    <scope>NUCLEOTIDE SEQUENCE</scope>
    <source>
        <strain evidence="2">CBHHK188m</strain>
    </source>
</reference>
<protein>
    <submittedName>
        <fullName evidence="2">Uncharacterized protein</fullName>
    </submittedName>
</protein>
<evidence type="ECO:0000313" key="3">
    <source>
        <dbReference type="Proteomes" id="UP001215280"/>
    </source>
</evidence>
<sequence>MTRSKFLFFSSIFTLVLLFIALPPCLRYIERPTAPLYKHIAGSLMVLETAMTAIQGAALYFALSGKPSPSALMPLGLMVILAVTMIGQPTFVQRYYSISINRGLEASILGLLVLWFISISLFHTTPHPDVHHPN</sequence>
<evidence type="ECO:0000313" key="2">
    <source>
        <dbReference type="EMBL" id="KAJ7754182.1"/>
    </source>
</evidence>
<organism evidence="2 3">
    <name type="scientific">Mycena maculata</name>
    <dbReference type="NCBI Taxonomy" id="230809"/>
    <lineage>
        <taxon>Eukaryota</taxon>
        <taxon>Fungi</taxon>
        <taxon>Dikarya</taxon>
        <taxon>Basidiomycota</taxon>
        <taxon>Agaricomycotina</taxon>
        <taxon>Agaricomycetes</taxon>
        <taxon>Agaricomycetidae</taxon>
        <taxon>Agaricales</taxon>
        <taxon>Marasmiineae</taxon>
        <taxon>Mycenaceae</taxon>
        <taxon>Mycena</taxon>
    </lineage>
</organism>
<comment type="caution">
    <text evidence="2">The sequence shown here is derived from an EMBL/GenBank/DDBJ whole genome shotgun (WGS) entry which is preliminary data.</text>
</comment>
<name>A0AAD7NBU9_9AGAR</name>
<evidence type="ECO:0000256" key="1">
    <source>
        <dbReference type="SAM" id="Phobius"/>
    </source>
</evidence>